<dbReference type="OrthoDB" id="8609993at2759"/>
<dbReference type="GeneID" id="117557457"/>
<feature type="region of interest" description="Disordered" evidence="1">
    <location>
        <begin position="257"/>
        <end position="324"/>
    </location>
</feature>
<feature type="compositionally biased region" description="Acidic residues" evidence="1">
    <location>
        <begin position="315"/>
        <end position="324"/>
    </location>
</feature>
<dbReference type="GO" id="GO:0098978">
    <property type="term" value="C:glutamatergic synapse"/>
    <property type="evidence" value="ECO:0007669"/>
    <property type="project" value="TreeGrafter"/>
</dbReference>
<sequence length="399" mass="44919">MRDSMPPPLLITLLCLQLLSACAFQASLSDGGQIVATLERSDLQENVTAYAAQISGGTRPIVVQFENASELKVKELKVKELKVNASLHGLCYSVSLLLREGPDGWSKPIRTIPVLTKPLPVRSVHIWDYRESPETGVVFQLQPPGGSVFSRVNISYSEGAEPRYMLYKDFHKGKTVFRHWLPGVCYRNITFMLISEATISQHALLSHSDVTHTPLHHRTVPFPPLNISHKIVHLVQRPLQKDPPAPPRQSRDVALLDEEPLEEVQPSDDHKGTEAPFSFSPTHNLTGFNLTNEEDEGAWLNPPKQGAWPNPQKEEEQEEEEEEEEEFVNAVVSEYEDSGSAMMLHPPDPPAVSPPPLPPLLMEVRWLPPRPPTSYDGFNIYIYRDGESYYFMFVFASKI</sequence>
<dbReference type="PANTHER" id="PTHR47028">
    <property type="entry name" value="RECEPTOR-TYPE TYROSINE-PROTEIN PHOSPHATASE O"/>
    <property type="match status" value="1"/>
</dbReference>
<reference evidence="5" key="1">
    <citation type="submission" date="2025-08" db="UniProtKB">
        <authorList>
            <consortium name="RefSeq"/>
        </authorList>
    </citation>
    <scope>IDENTIFICATION</scope>
</reference>
<feature type="compositionally biased region" description="Polar residues" evidence="1">
    <location>
        <begin position="279"/>
        <end position="291"/>
    </location>
</feature>
<dbReference type="PANTHER" id="PTHR47028:SF1">
    <property type="entry name" value="RECEPTOR-TYPE TYROSINE-PROTEIN PHOSPHATASE O"/>
    <property type="match status" value="1"/>
</dbReference>
<dbReference type="GO" id="GO:0045296">
    <property type="term" value="F:cadherin binding"/>
    <property type="evidence" value="ECO:0007669"/>
    <property type="project" value="TreeGrafter"/>
</dbReference>
<dbReference type="PROSITE" id="PS51257">
    <property type="entry name" value="PROKAR_LIPOPROTEIN"/>
    <property type="match status" value="1"/>
</dbReference>
<evidence type="ECO:0000313" key="5">
    <source>
        <dbReference type="RefSeq" id="XP_034089183.1"/>
    </source>
</evidence>
<dbReference type="Proteomes" id="UP000515161">
    <property type="component" value="Unplaced"/>
</dbReference>
<feature type="signal peptide" evidence="2">
    <location>
        <begin position="1"/>
        <end position="21"/>
    </location>
</feature>
<evidence type="ECO:0000259" key="3">
    <source>
        <dbReference type="Pfam" id="PF26586"/>
    </source>
</evidence>
<dbReference type="Pfam" id="PF26586">
    <property type="entry name" value="Fn3_R-PTP-O"/>
    <property type="match status" value="1"/>
</dbReference>
<dbReference type="InParanoid" id="A0A6P8VUV0"/>
<dbReference type="InterPro" id="IPR042996">
    <property type="entry name" value="PTPRO"/>
</dbReference>
<dbReference type="GO" id="GO:0090090">
    <property type="term" value="P:negative regulation of canonical Wnt signaling pathway"/>
    <property type="evidence" value="ECO:0007669"/>
    <property type="project" value="TreeGrafter"/>
</dbReference>
<evidence type="ECO:0000256" key="1">
    <source>
        <dbReference type="SAM" id="MobiDB-lite"/>
    </source>
</evidence>
<dbReference type="GO" id="GO:0005886">
    <property type="term" value="C:plasma membrane"/>
    <property type="evidence" value="ECO:0007669"/>
    <property type="project" value="TreeGrafter"/>
</dbReference>
<dbReference type="GO" id="GO:0017147">
    <property type="term" value="F:Wnt-protein binding"/>
    <property type="evidence" value="ECO:0007669"/>
    <property type="project" value="TreeGrafter"/>
</dbReference>
<dbReference type="KEGG" id="gacu:117557457"/>
<protein>
    <submittedName>
        <fullName evidence="5">Receptor-type tyrosine-protein phosphatase O-like</fullName>
    </submittedName>
</protein>
<dbReference type="GO" id="GO:0098982">
    <property type="term" value="C:GABA-ergic synapse"/>
    <property type="evidence" value="ECO:0007669"/>
    <property type="project" value="TreeGrafter"/>
</dbReference>
<proteinExistence type="predicted"/>
<accession>A0A6P8VUV0</accession>
<keyword evidence="2" id="KW-0732">Signal</keyword>
<dbReference type="InterPro" id="IPR058859">
    <property type="entry name" value="Fn3_R-PTP-O"/>
</dbReference>
<dbReference type="GO" id="GO:0003093">
    <property type="term" value="P:regulation of glomerular filtration"/>
    <property type="evidence" value="ECO:0007669"/>
    <property type="project" value="TreeGrafter"/>
</dbReference>
<name>A0A6P8VUV0_GYMAC</name>
<dbReference type="GO" id="GO:0072112">
    <property type="term" value="P:podocyte differentiation"/>
    <property type="evidence" value="ECO:0007669"/>
    <property type="project" value="TreeGrafter"/>
</dbReference>
<dbReference type="GO" id="GO:0007411">
    <property type="term" value="P:axon guidance"/>
    <property type="evidence" value="ECO:0007669"/>
    <property type="project" value="TreeGrafter"/>
</dbReference>
<evidence type="ECO:0000313" key="4">
    <source>
        <dbReference type="Proteomes" id="UP000515161"/>
    </source>
</evidence>
<dbReference type="AlphaFoldDB" id="A0A6P8VUV0"/>
<feature type="compositionally biased region" description="Acidic residues" evidence="1">
    <location>
        <begin position="257"/>
        <end position="266"/>
    </location>
</feature>
<dbReference type="RefSeq" id="XP_034089183.1">
    <property type="nucleotide sequence ID" value="XM_034233292.1"/>
</dbReference>
<feature type="domain" description="R-PTP-O-like Fn3" evidence="3">
    <location>
        <begin position="359"/>
        <end position="390"/>
    </location>
</feature>
<evidence type="ECO:0000256" key="2">
    <source>
        <dbReference type="SAM" id="SignalP"/>
    </source>
</evidence>
<gene>
    <name evidence="5" type="primary">LOC117557457</name>
</gene>
<keyword evidence="4" id="KW-1185">Reference proteome</keyword>
<dbReference type="GO" id="GO:0004725">
    <property type="term" value="F:protein tyrosine phosphatase activity"/>
    <property type="evidence" value="ECO:0007669"/>
    <property type="project" value="InterPro"/>
</dbReference>
<organism evidence="4 5">
    <name type="scientific">Gymnodraco acuticeps</name>
    <name type="common">Antarctic dragonfish</name>
    <dbReference type="NCBI Taxonomy" id="8218"/>
    <lineage>
        <taxon>Eukaryota</taxon>
        <taxon>Metazoa</taxon>
        <taxon>Chordata</taxon>
        <taxon>Craniata</taxon>
        <taxon>Vertebrata</taxon>
        <taxon>Euteleostomi</taxon>
        <taxon>Actinopterygii</taxon>
        <taxon>Neopterygii</taxon>
        <taxon>Teleostei</taxon>
        <taxon>Neoteleostei</taxon>
        <taxon>Acanthomorphata</taxon>
        <taxon>Eupercaria</taxon>
        <taxon>Perciformes</taxon>
        <taxon>Notothenioidei</taxon>
        <taxon>Bathydraconidae</taxon>
        <taxon>Gymnodraco</taxon>
    </lineage>
</organism>
<feature type="chain" id="PRO_5027575100" evidence="2">
    <location>
        <begin position="22"/>
        <end position="399"/>
    </location>
</feature>